<keyword evidence="3 14" id="KW-1003">Cell membrane</keyword>
<keyword evidence="6 14" id="KW-0479">Metal-binding</keyword>
<keyword evidence="4 14" id="KW-0645">Protease</keyword>
<dbReference type="GO" id="GO:0006508">
    <property type="term" value="P:proteolysis"/>
    <property type="evidence" value="ECO:0007669"/>
    <property type="project" value="UniProtKB-KW"/>
</dbReference>
<dbReference type="OrthoDB" id="9800627at2"/>
<dbReference type="EMBL" id="VIGC01000016">
    <property type="protein sequence ID" value="TQE95153.1"/>
    <property type="molecule type" value="Genomic_DNA"/>
</dbReference>
<dbReference type="SUPFAM" id="SSF54631">
    <property type="entry name" value="CBS-domain pair"/>
    <property type="match status" value="1"/>
</dbReference>
<evidence type="ECO:0000259" key="18">
    <source>
        <dbReference type="PROSITE" id="PS51371"/>
    </source>
</evidence>
<comment type="caution">
    <text evidence="19">The sequence shown here is derived from an EMBL/GenBank/DDBJ whole genome shotgun (WGS) entry which is preliminary data.</text>
</comment>
<evidence type="ECO:0000256" key="12">
    <source>
        <dbReference type="ARBA" id="ARBA00023122"/>
    </source>
</evidence>
<feature type="binding site" evidence="16">
    <location>
        <position position="64"/>
    </location>
    <ligand>
        <name>Zn(2+)</name>
        <dbReference type="ChEBI" id="CHEBI:29105"/>
        <note>catalytic</note>
    </ligand>
</feature>
<dbReference type="PANTHER" id="PTHR39188:SF3">
    <property type="entry name" value="STAGE IV SPORULATION PROTEIN FB"/>
    <property type="match status" value="1"/>
</dbReference>
<feature type="domain" description="CBS" evidence="18">
    <location>
        <begin position="317"/>
        <end position="375"/>
    </location>
</feature>
<dbReference type="InterPro" id="IPR046342">
    <property type="entry name" value="CBS_dom_sf"/>
</dbReference>
<evidence type="ECO:0000256" key="13">
    <source>
        <dbReference type="ARBA" id="ARBA00023136"/>
    </source>
</evidence>
<accession>A0A540VGA0</accession>
<feature type="active site" evidence="15">
    <location>
        <position position="61"/>
    </location>
</feature>
<evidence type="ECO:0000256" key="17">
    <source>
        <dbReference type="PROSITE-ProRule" id="PRU00703"/>
    </source>
</evidence>
<evidence type="ECO:0000256" key="2">
    <source>
        <dbReference type="ARBA" id="ARBA00007931"/>
    </source>
</evidence>
<feature type="transmembrane region" description="Helical" evidence="14">
    <location>
        <begin position="208"/>
        <end position="230"/>
    </location>
</feature>
<evidence type="ECO:0000256" key="9">
    <source>
        <dbReference type="ARBA" id="ARBA00022833"/>
    </source>
</evidence>
<keyword evidence="5 14" id="KW-0812">Transmembrane</keyword>
<reference evidence="19 20" key="1">
    <citation type="submission" date="2019-06" db="EMBL/GenBank/DDBJ databases">
        <title>Genome sequence of Litorilinea aerophila BAA-2444.</title>
        <authorList>
            <person name="Maclea K.S."/>
            <person name="Maurais E.G."/>
            <person name="Iannazzi L.C."/>
        </authorList>
    </citation>
    <scope>NUCLEOTIDE SEQUENCE [LARGE SCALE GENOMIC DNA]</scope>
    <source>
        <strain evidence="19 20">ATCC BAA-2444</strain>
    </source>
</reference>
<evidence type="ECO:0000256" key="10">
    <source>
        <dbReference type="ARBA" id="ARBA00022989"/>
    </source>
</evidence>
<comment type="similarity">
    <text evidence="2 14">Belongs to the peptidase M50B family.</text>
</comment>
<evidence type="ECO:0000256" key="11">
    <source>
        <dbReference type="ARBA" id="ARBA00023049"/>
    </source>
</evidence>
<comment type="cofactor">
    <cofactor evidence="14 16">
        <name>Zn(2+)</name>
        <dbReference type="ChEBI" id="CHEBI:29105"/>
    </cofactor>
    <text evidence="14 16">Binds 1 zinc ion per subunit.</text>
</comment>
<keyword evidence="9 14" id="KW-0862">Zinc</keyword>
<dbReference type="Gene3D" id="3.10.580.10">
    <property type="entry name" value="CBS-domain"/>
    <property type="match status" value="1"/>
</dbReference>
<feature type="transmembrane region" description="Helical" evidence="14">
    <location>
        <begin position="109"/>
        <end position="132"/>
    </location>
</feature>
<keyword evidence="20" id="KW-1185">Reference proteome</keyword>
<dbReference type="Proteomes" id="UP000317371">
    <property type="component" value="Unassembled WGS sequence"/>
</dbReference>
<evidence type="ECO:0000256" key="7">
    <source>
        <dbReference type="ARBA" id="ARBA00022737"/>
    </source>
</evidence>
<dbReference type="PANTHER" id="PTHR39188">
    <property type="entry name" value="MEMBRANE-ASSOCIATED ZINC METALLOPROTEASE M50B"/>
    <property type="match status" value="1"/>
</dbReference>
<feature type="domain" description="CBS" evidence="18">
    <location>
        <begin position="254"/>
        <end position="310"/>
    </location>
</feature>
<dbReference type="Pfam" id="PF00571">
    <property type="entry name" value="CBS"/>
    <property type="match status" value="1"/>
</dbReference>
<gene>
    <name evidence="19" type="ORF">FKZ61_13380</name>
</gene>
<keyword evidence="11 14" id="KW-0482">Metalloprotease</keyword>
<dbReference type="PROSITE" id="PS51371">
    <property type="entry name" value="CBS"/>
    <property type="match status" value="2"/>
</dbReference>
<evidence type="ECO:0000256" key="8">
    <source>
        <dbReference type="ARBA" id="ARBA00022801"/>
    </source>
</evidence>
<protein>
    <recommendedName>
        <fullName evidence="14">Zinc metalloprotease</fullName>
    </recommendedName>
</protein>
<dbReference type="InterPro" id="IPR016483">
    <property type="entry name" value="UCP006404_Pept_M50_CBS"/>
</dbReference>
<sequence>MDTSLTLFRAFGINVRVHWSFLLILAYGAVTFGLGPAGPLWGGLYGILVILLLFVCVTLHEFGHALVAKYFKVNVPSITLLPIGGVANLERMPDKPLQEFLITLAGPLVNFAIALVLLPFMLLALGLEMRLGNVSGDLSRFWRVMQMPGIGNLLLYLTGTNILLGLFNLLPAFPMDGGRILRSLLAMTMPYVQATRIAVFVGRLMAGLFALWGIMGGGIFLLLIAFFVYVGGSAEQESVESRTVLKNIYARQALTPGAVALYASERLNRAVDLLMTSYQTDYPVLDLSSKFIGVLTRPRLIQALQEHGPEARVVDVMIPADQVPTCGPDTSLAEIWEKMAQGGTRVVAIKEEERFLGLITLDDITEVYRVMAATLNNASRRARFAGASGESPADA</sequence>
<evidence type="ECO:0000256" key="5">
    <source>
        <dbReference type="ARBA" id="ARBA00022692"/>
    </source>
</evidence>
<dbReference type="FunCoup" id="A0A540VGA0">
    <property type="interactions" value="23"/>
</dbReference>
<feature type="transmembrane region" description="Helical" evidence="14">
    <location>
        <begin position="153"/>
        <end position="174"/>
    </location>
</feature>
<organism evidence="19 20">
    <name type="scientific">Litorilinea aerophila</name>
    <dbReference type="NCBI Taxonomy" id="1204385"/>
    <lineage>
        <taxon>Bacteria</taxon>
        <taxon>Bacillati</taxon>
        <taxon>Chloroflexota</taxon>
        <taxon>Caldilineae</taxon>
        <taxon>Caldilineales</taxon>
        <taxon>Caldilineaceae</taxon>
        <taxon>Litorilinea</taxon>
    </lineage>
</organism>
<dbReference type="SMART" id="SM00116">
    <property type="entry name" value="CBS"/>
    <property type="match status" value="2"/>
</dbReference>
<evidence type="ECO:0000256" key="6">
    <source>
        <dbReference type="ARBA" id="ARBA00022723"/>
    </source>
</evidence>
<keyword evidence="7" id="KW-0677">Repeat</keyword>
<feature type="transmembrane region" description="Helical" evidence="14">
    <location>
        <begin position="40"/>
        <end position="59"/>
    </location>
</feature>
<dbReference type="Pfam" id="PF02163">
    <property type="entry name" value="Peptidase_M50"/>
    <property type="match status" value="1"/>
</dbReference>
<keyword evidence="10 14" id="KW-1133">Transmembrane helix</keyword>
<feature type="transmembrane region" description="Helical" evidence="14">
    <location>
        <begin position="180"/>
        <end position="201"/>
    </location>
</feature>
<keyword evidence="12 17" id="KW-0129">CBS domain</keyword>
<evidence type="ECO:0000256" key="16">
    <source>
        <dbReference type="PIRSR" id="PIRSR006404-2"/>
    </source>
</evidence>
<dbReference type="RefSeq" id="WP_141610644.1">
    <property type="nucleotide sequence ID" value="NZ_VIGC02000016.1"/>
</dbReference>
<dbReference type="GO" id="GO:0008237">
    <property type="term" value="F:metallopeptidase activity"/>
    <property type="evidence" value="ECO:0007669"/>
    <property type="project" value="UniProtKB-UniRule"/>
</dbReference>
<evidence type="ECO:0000313" key="19">
    <source>
        <dbReference type="EMBL" id="TQE95153.1"/>
    </source>
</evidence>
<feature type="binding site" evidence="16">
    <location>
        <position position="176"/>
    </location>
    <ligand>
        <name>Zn(2+)</name>
        <dbReference type="ChEBI" id="CHEBI:29105"/>
        <note>catalytic</note>
    </ligand>
</feature>
<dbReference type="AlphaFoldDB" id="A0A540VGA0"/>
<comment type="subcellular location">
    <subcellularLocation>
        <location evidence="1 14">Cell membrane</location>
        <topology evidence="1 14">Multi-pass membrane protein</topology>
    </subcellularLocation>
</comment>
<dbReference type="InterPro" id="IPR000644">
    <property type="entry name" value="CBS_dom"/>
</dbReference>
<dbReference type="CDD" id="cd06164">
    <property type="entry name" value="S2P-M50_SpoIVFB_CBS"/>
    <property type="match status" value="1"/>
</dbReference>
<keyword evidence="8 14" id="KW-0378">Hydrolase</keyword>
<evidence type="ECO:0000256" key="4">
    <source>
        <dbReference type="ARBA" id="ARBA00022670"/>
    </source>
</evidence>
<dbReference type="GO" id="GO:0046872">
    <property type="term" value="F:metal ion binding"/>
    <property type="evidence" value="ECO:0007669"/>
    <property type="project" value="UniProtKB-UniRule"/>
</dbReference>
<feature type="transmembrane region" description="Helical" evidence="14">
    <location>
        <begin position="17"/>
        <end position="34"/>
    </location>
</feature>
<evidence type="ECO:0000256" key="3">
    <source>
        <dbReference type="ARBA" id="ARBA00022475"/>
    </source>
</evidence>
<evidence type="ECO:0000256" key="1">
    <source>
        <dbReference type="ARBA" id="ARBA00004651"/>
    </source>
</evidence>
<evidence type="ECO:0000256" key="14">
    <source>
        <dbReference type="PIRNR" id="PIRNR006404"/>
    </source>
</evidence>
<feature type="binding site" evidence="16">
    <location>
        <position position="60"/>
    </location>
    <ligand>
        <name>Zn(2+)</name>
        <dbReference type="ChEBI" id="CHEBI:29105"/>
        <note>catalytic</note>
    </ligand>
</feature>
<evidence type="ECO:0000313" key="20">
    <source>
        <dbReference type="Proteomes" id="UP000317371"/>
    </source>
</evidence>
<keyword evidence="13 14" id="KW-0472">Membrane</keyword>
<proteinExistence type="inferred from homology"/>
<name>A0A540VGA0_9CHLR</name>
<dbReference type="GO" id="GO:0005886">
    <property type="term" value="C:plasma membrane"/>
    <property type="evidence" value="ECO:0007669"/>
    <property type="project" value="UniProtKB-SubCell"/>
</dbReference>
<evidence type="ECO:0000256" key="15">
    <source>
        <dbReference type="PIRSR" id="PIRSR006404-1"/>
    </source>
</evidence>
<dbReference type="InterPro" id="IPR008915">
    <property type="entry name" value="Peptidase_M50"/>
</dbReference>
<dbReference type="InParanoid" id="A0A540VGA0"/>
<dbReference type="PIRSF" id="PIRSF006404">
    <property type="entry name" value="UCP006404_Pept_M50_CBS"/>
    <property type="match status" value="1"/>
</dbReference>